<dbReference type="PRINTS" id="PR00463">
    <property type="entry name" value="EP450I"/>
</dbReference>
<dbReference type="Gene3D" id="1.10.630.10">
    <property type="entry name" value="Cytochrome P450"/>
    <property type="match status" value="1"/>
</dbReference>
<dbReference type="InterPro" id="IPR001128">
    <property type="entry name" value="Cyt_P450"/>
</dbReference>
<gene>
    <name evidence="8" type="ORF">AB675_6156</name>
</gene>
<dbReference type="Proteomes" id="UP000038010">
    <property type="component" value="Unassembled WGS sequence"/>
</dbReference>
<dbReference type="CDD" id="cd02231">
    <property type="entry name" value="cupin_BLL6423-like"/>
    <property type="match status" value="1"/>
</dbReference>
<dbReference type="SUPFAM" id="SSF51182">
    <property type="entry name" value="RmlC-like cupins"/>
    <property type="match status" value="1"/>
</dbReference>
<name>A0A0N1HVW0_9EURO</name>
<evidence type="ECO:0000256" key="5">
    <source>
        <dbReference type="ARBA" id="ARBA00023004"/>
    </source>
</evidence>
<dbReference type="RefSeq" id="XP_018004063.1">
    <property type="nucleotide sequence ID" value="XM_018146425.1"/>
</dbReference>
<accession>A0A0N1HVW0</accession>
<comment type="caution">
    <text evidence="8">The sequence shown here is derived from an EMBL/GenBank/DDBJ whole genome shotgun (WGS) entry which is preliminary data.</text>
</comment>
<sequence>MATASRPPTNGQLAKDLPGLTAYLTGHDPKTGNTTIQEKRGAQWQSVDGGGMAFNVAFTTSEFPVSMNGDNDIVKHDQRLASGKLGIVNPGGTVLRFVDFAPEFESMMHRTRSLDYGIVIEGSIELILDSGEKQLLQRGDVCVQRGTNHAWRNPSKTEWTRVVYILQDSQAVEVQGESLKEYLGRSEGELPPSGPPTLPIIGNLHQLPKQKLFFQFTEWARQYGGLYTLKLGPGTVAVLTDRRIIKQLMDKKSAVSSDRPVNLVGQQLITEGDHVLLMSNSPTWRMMRKLIHQSLTESLCNSKHTKIQQAEATQMLHDMMQEPNQWPEHFKRFSNSVIMSIVYGIRSKSAVAPHTVKLSDTVEYWARINEFGATPPVDIFPFLKLVPERFLGNWRTRAKVVHDALHELYEGLLASVLRRREAIGPTDCIIDQLLDGQEKSELTTHQIAFLSGVTIKGGSDTSASVLASTMQALVTWPEVQRKAHAEIDAVVGEDRLPTWDDYAQLPYIAAMVKESHRWRPVAPLGVPHALSEDEWIDGKFLPKGTILFVNVWGLHHDESRYKDHDVFDPDHFKGNTVLAADSANSADFEKRDHYGYGNGRRICPGIHLADRNLFHVISKILWAFKIEIATDESTGKPIVPNTSMVTGYREGLTACAYDFPVKLTVRSEARRKAILQDFDLAKQEVFPTFEKADFFNE</sequence>
<evidence type="ECO:0000313" key="8">
    <source>
        <dbReference type="EMBL" id="KPI44100.1"/>
    </source>
</evidence>
<proteinExistence type="inferred from homology"/>
<dbReference type="InterPro" id="IPR014710">
    <property type="entry name" value="RmlC-like_jellyroll"/>
</dbReference>
<dbReference type="PANTHER" id="PTHR46300:SF2">
    <property type="entry name" value="CYTOCHROME P450 MONOOXYGENASE ALNH-RELATED"/>
    <property type="match status" value="1"/>
</dbReference>
<evidence type="ECO:0000256" key="4">
    <source>
        <dbReference type="ARBA" id="ARBA00023002"/>
    </source>
</evidence>
<dbReference type="InterPro" id="IPR036396">
    <property type="entry name" value="Cyt_P450_sf"/>
</dbReference>
<evidence type="ECO:0000313" key="9">
    <source>
        <dbReference type="Proteomes" id="UP000038010"/>
    </source>
</evidence>
<reference evidence="8 9" key="1">
    <citation type="submission" date="2015-06" db="EMBL/GenBank/DDBJ databases">
        <title>Draft genome of the ant-associated black yeast Phialophora attae CBS 131958.</title>
        <authorList>
            <person name="Moreno L.F."/>
            <person name="Stielow B.J."/>
            <person name="de Hoog S."/>
            <person name="Vicente V.A."/>
            <person name="Weiss V.A."/>
            <person name="de Vries M."/>
            <person name="Cruz L.M."/>
            <person name="Souza E.M."/>
        </authorList>
    </citation>
    <scope>NUCLEOTIDE SEQUENCE [LARGE SCALE GENOMIC DNA]</scope>
    <source>
        <strain evidence="8 9">CBS 131958</strain>
    </source>
</reference>
<keyword evidence="3 7" id="KW-0479">Metal-binding</keyword>
<dbReference type="STRING" id="1664694.A0A0N1HVW0"/>
<dbReference type="OrthoDB" id="1103324at2759"/>
<organism evidence="8 9">
    <name type="scientific">Cyphellophora attinorum</name>
    <dbReference type="NCBI Taxonomy" id="1664694"/>
    <lineage>
        <taxon>Eukaryota</taxon>
        <taxon>Fungi</taxon>
        <taxon>Dikarya</taxon>
        <taxon>Ascomycota</taxon>
        <taxon>Pezizomycotina</taxon>
        <taxon>Eurotiomycetes</taxon>
        <taxon>Chaetothyriomycetidae</taxon>
        <taxon>Chaetothyriales</taxon>
        <taxon>Cyphellophoraceae</taxon>
        <taxon>Cyphellophora</taxon>
    </lineage>
</organism>
<dbReference type="GO" id="GO:0016705">
    <property type="term" value="F:oxidoreductase activity, acting on paired donors, with incorporation or reduction of molecular oxygen"/>
    <property type="evidence" value="ECO:0007669"/>
    <property type="project" value="InterPro"/>
</dbReference>
<keyword evidence="4" id="KW-0560">Oxidoreductase</keyword>
<evidence type="ECO:0000256" key="7">
    <source>
        <dbReference type="PIRSR" id="PIRSR602401-1"/>
    </source>
</evidence>
<keyword evidence="9" id="KW-1185">Reference proteome</keyword>
<dbReference type="GO" id="GO:0004497">
    <property type="term" value="F:monooxygenase activity"/>
    <property type="evidence" value="ECO:0007669"/>
    <property type="project" value="UniProtKB-KW"/>
</dbReference>
<feature type="binding site" description="axial binding residue" evidence="7">
    <location>
        <position position="603"/>
    </location>
    <ligand>
        <name>heme</name>
        <dbReference type="ChEBI" id="CHEBI:30413"/>
    </ligand>
    <ligandPart>
        <name>Fe</name>
        <dbReference type="ChEBI" id="CHEBI:18248"/>
    </ligandPart>
</feature>
<dbReference type="PANTHER" id="PTHR46300">
    <property type="entry name" value="P450, PUTATIVE (EUROFUNG)-RELATED-RELATED"/>
    <property type="match status" value="1"/>
</dbReference>
<comment type="cofactor">
    <cofactor evidence="1 7">
        <name>heme</name>
        <dbReference type="ChEBI" id="CHEBI:30413"/>
    </cofactor>
</comment>
<evidence type="ECO:0000256" key="6">
    <source>
        <dbReference type="ARBA" id="ARBA00023033"/>
    </source>
</evidence>
<dbReference type="VEuPathDB" id="FungiDB:AB675_6156"/>
<dbReference type="EMBL" id="LFJN01000004">
    <property type="protein sequence ID" value="KPI44100.1"/>
    <property type="molecule type" value="Genomic_DNA"/>
</dbReference>
<keyword evidence="6" id="KW-0503">Monooxygenase</keyword>
<keyword evidence="5 7" id="KW-0408">Iron</keyword>
<protein>
    <submittedName>
        <fullName evidence="8">Fumitremorgin C synthase</fullName>
    </submittedName>
</protein>
<evidence type="ECO:0000256" key="2">
    <source>
        <dbReference type="ARBA" id="ARBA00010617"/>
    </source>
</evidence>
<dbReference type="InterPro" id="IPR050364">
    <property type="entry name" value="Cytochrome_P450_fung"/>
</dbReference>
<evidence type="ECO:0000256" key="1">
    <source>
        <dbReference type="ARBA" id="ARBA00001971"/>
    </source>
</evidence>
<dbReference type="SUPFAM" id="SSF48264">
    <property type="entry name" value="Cytochrome P450"/>
    <property type="match status" value="1"/>
</dbReference>
<keyword evidence="7" id="KW-0349">Heme</keyword>
<comment type="similarity">
    <text evidence="2">Belongs to the cytochrome P450 family.</text>
</comment>
<dbReference type="Pfam" id="PF00067">
    <property type="entry name" value="p450"/>
    <property type="match status" value="1"/>
</dbReference>
<dbReference type="GO" id="GO:0005506">
    <property type="term" value="F:iron ion binding"/>
    <property type="evidence" value="ECO:0007669"/>
    <property type="project" value="InterPro"/>
</dbReference>
<dbReference type="GO" id="GO:0020037">
    <property type="term" value="F:heme binding"/>
    <property type="evidence" value="ECO:0007669"/>
    <property type="project" value="InterPro"/>
</dbReference>
<dbReference type="InterPro" id="IPR011051">
    <property type="entry name" value="RmlC_Cupin_sf"/>
</dbReference>
<evidence type="ECO:0000256" key="3">
    <source>
        <dbReference type="ARBA" id="ARBA00022723"/>
    </source>
</evidence>
<dbReference type="GeneID" id="28738305"/>
<dbReference type="InterPro" id="IPR002401">
    <property type="entry name" value="Cyt_P450_E_grp-I"/>
</dbReference>
<dbReference type="CDD" id="cd11065">
    <property type="entry name" value="CYP64-like"/>
    <property type="match status" value="1"/>
</dbReference>
<dbReference type="Gene3D" id="2.60.120.10">
    <property type="entry name" value="Jelly Rolls"/>
    <property type="match status" value="1"/>
</dbReference>
<dbReference type="AlphaFoldDB" id="A0A0N1HVW0"/>